<dbReference type="InterPro" id="IPR014764">
    <property type="entry name" value="DCN-prot"/>
</dbReference>
<dbReference type="PANTHER" id="PTHR12281">
    <property type="entry name" value="RP42 RELATED"/>
    <property type="match status" value="1"/>
</dbReference>
<dbReference type="GO" id="GO:0045116">
    <property type="term" value="P:protein neddylation"/>
    <property type="evidence" value="ECO:0007669"/>
    <property type="project" value="TreeGrafter"/>
</dbReference>
<dbReference type="GO" id="GO:0032182">
    <property type="term" value="F:ubiquitin-like protein binding"/>
    <property type="evidence" value="ECO:0007669"/>
    <property type="project" value="TreeGrafter"/>
</dbReference>
<name>A0AAD7Q3V7_QUISA</name>
<dbReference type="GO" id="GO:0097602">
    <property type="term" value="F:cullin family protein binding"/>
    <property type="evidence" value="ECO:0007669"/>
    <property type="project" value="TreeGrafter"/>
</dbReference>
<gene>
    <name evidence="3" type="ORF">O6P43_004478</name>
</gene>
<evidence type="ECO:0000259" key="2">
    <source>
        <dbReference type="PROSITE" id="PS51229"/>
    </source>
</evidence>
<organism evidence="3 4">
    <name type="scientific">Quillaja saponaria</name>
    <name type="common">Soap bark tree</name>
    <dbReference type="NCBI Taxonomy" id="32244"/>
    <lineage>
        <taxon>Eukaryota</taxon>
        <taxon>Viridiplantae</taxon>
        <taxon>Streptophyta</taxon>
        <taxon>Embryophyta</taxon>
        <taxon>Tracheophyta</taxon>
        <taxon>Spermatophyta</taxon>
        <taxon>Magnoliopsida</taxon>
        <taxon>eudicotyledons</taxon>
        <taxon>Gunneridae</taxon>
        <taxon>Pentapetalae</taxon>
        <taxon>rosids</taxon>
        <taxon>fabids</taxon>
        <taxon>Fabales</taxon>
        <taxon>Quillajaceae</taxon>
        <taxon>Quillaja</taxon>
    </lineage>
</organism>
<dbReference type="EMBL" id="JARAOO010000003">
    <property type="protein sequence ID" value="KAJ7974400.1"/>
    <property type="molecule type" value="Genomic_DNA"/>
</dbReference>
<protein>
    <recommendedName>
        <fullName evidence="1">Defective in cullin neddylation protein</fullName>
    </recommendedName>
</protein>
<dbReference type="InterPro" id="IPR042460">
    <property type="entry name" value="DCN1-like_PONY"/>
</dbReference>
<evidence type="ECO:0000313" key="4">
    <source>
        <dbReference type="Proteomes" id="UP001163823"/>
    </source>
</evidence>
<accession>A0AAD7Q3V7</accession>
<dbReference type="KEGG" id="qsa:O6P43_004478"/>
<comment type="caution">
    <text evidence="3">The sequence shown here is derived from an EMBL/GenBank/DDBJ whole genome shotgun (WGS) entry which is preliminary data.</text>
</comment>
<keyword evidence="4" id="KW-1185">Reference proteome</keyword>
<dbReference type="Gene3D" id="1.10.238.200">
    <property type="entry name" value="Cullin, PONY binding domain"/>
    <property type="match status" value="1"/>
</dbReference>
<dbReference type="GO" id="GO:0031624">
    <property type="term" value="F:ubiquitin conjugating enzyme binding"/>
    <property type="evidence" value="ECO:0007669"/>
    <property type="project" value="TreeGrafter"/>
</dbReference>
<dbReference type="GO" id="GO:0000151">
    <property type="term" value="C:ubiquitin ligase complex"/>
    <property type="evidence" value="ECO:0007669"/>
    <property type="project" value="TreeGrafter"/>
</dbReference>
<dbReference type="Proteomes" id="UP001163823">
    <property type="component" value="Chromosome 3"/>
</dbReference>
<dbReference type="InterPro" id="IPR005176">
    <property type="entry name" value="PONY_dom"/>
</dbReference>
<proteinExistence type="predicted"/>
<dbReference type="AlphaFoldDB" id="A0AAD7Q3V7"/>
<feature type="domain" description="DCUN1" evidence="2">
    <location>
        <begin position="1"/>
        <end position="181"/>
    </location>
</feature>
<dbReference type="PANTHER" id="PTHR12281:SF31">
    <property type="entry name" value="DCN1-LIKE PROTEIN 3"/>
    <property type="match status" value="1"/>
</dbReference>
<dbReference type="PROSITE" id="PS51229">
    <property type="entry name" value="DCUN1"/>
    <property type="match status" value="1"/>
</dbReference>
<evidence type="ECO:0000256" key="1">
    <source>
        <dbReference type="RuleBase" id="RU410713"/>
    </source>
</evidence>
<comment type="function">
    <text evidence="1">Neddylation of cullins play an essential role in the regulation of SCF-type complexes activity.</text>
</comment>
<dbReference type="FunFam" id="1.10.238.200:FF:000006">
    <property type="entry name" value="Defective in cullin neddylation protein"/>
    <property type="match status" value="1"/>
</dbReference>
<dbReference type="Pfam" id="PF03556">
    <property type="entry name" value="Cullin_binding"/>
    <property type="match status" value="1"/>
</dbReference>
<reference evidence="3" key="1">
    <citation type="journal article" date="2023" name="Science">
        <title>Elucidation of the pathway for biosynthesis of saponin adjuvants from the soapbark tree.</title>
        <authorList>
            <person name="Reed J."/>
            <person name="Orme A."/>
            <person name="El-Demerdash A."/>
            <person name="Owen C."/>
            <person name="Martin L.B.B."/>
            <person name="Misra R.C."/>
            <person name="Kikuchi S."/>
            <person name="Rejzek M."/>
            <person name="Martin A.C."/>
            <person name="Harkess A."/>
            <person name="Leebens-Mack J."/>
            <person name="Louveau T."/>
            <person name="Stephenson M.J."/>
            <person name="Osbourn A."/>
        </authorList>
    </citation>
    <scope>NUCLEOTIDE SEQUENCE</scope>
    <source>
        <strain evidence="3">S10</strain>
    </source>
</reference>
<sequence length="324" mass="36973">MDSPGSNQIDIFEIYRLYCDIKSGNVYVHGEDGYRKEGEFQKAKFSREALTQLLKMAESRFHEGITLFDELSMLMSRLDLMVDFSEFARFYDFVFFMCRENGQKNITIGKAVSAWKLVLAGRFLLLEQWCDFVEKNQRHNISEDTWQQVLAFSWCTHENLDGYDPQGAWPVLVDDFVEHMYRVSGSYDIGSFHCNCGDSESQLCRLEDPPSGLRKFSSTKRKLPDDFQKDEMESSDNGISSMTGLNSLLICKRSKMITQDAADWEDNSGGNAEGDCMETTRQNSPFCPSKSACAVEGCLTKGFAGLLSTRSYLQFGRERRVSFT</sequence>
<evidence type="ECO:0000313" key="3">
    <source>
        <dbReference type="EMBL" id="KAJ7974400.1"/>
    </source>
</evidence>